<dbReference type="STRING" id="32264.T1K4T3"/>
<organism evidence="2 3">
    <name type="scientific">Tetranychus urticae</name>
    <name type="common">Two-spotted spider mite</name>
    <dbReference type="NCBI Taxonomy" id="32264"/>
    <lineage>
        <taxon>Eukaryota</taxon>
        <taxon>Metazoa</taxon>
        <taxon>Ecdysozoa</taxon>
        <taxon>Arthropoda</taxon>
        <taxon>Chelicerata</taxon>
        <taxon>Arachnida</taxon>
        <taxon>Acari</taxon>
        <taxon>Acariformes</taxon>
        <taxon>Trombidiformes</taxon>
        <taxon>Prostigmata</taxon>
        <taxon>Eleutherengona</taxon>
        <taxon>Raphignathae</taxon>
        <taxon>Tetranychoidea</taxon>
        <taxon>Tetranychidae</taxon>
        <taxon>Tetranychus</taxon>
    </lineage>
</organism>
<evidence type="ECO:0008006" key="4">
    <source>
        <dbReference type="Google" id="ProtNLM"/>
    </source>
</evidence>
<dbReference type="Proteomes" id="UP000015104">
    <property type="component" value="Unassembled WGS sequence"/>
</dbReference>
<reference evidence="3" key="1">
    <citation type="submission" date="2011-08" db="EMBL/GenBank/DDBJ databases">
        <authorList>
            <person name="Rombauts S."/>
        </authorList>
    </citation>
    <scope>NUCLEOTIDE SEQUENCE</scope>
    <source>
        <strain evidence="3">London</strain>
    </source>
</reference>
<sequence>MEYLSNRLNISILKEVARNELRTYLQQFKGTKAIIWDDKLLSSIELVADFTFLKQCGVTKMRHLRSEKLPQIEADYLIYFLRSKASLMKIVADNLQGETRETFNKEIHILLMPYKSWLCEKKLQDYGILPLITSINEYPIEILPLDTDVISMQLVDCCKELLIEKDHSCLLHVARAIMTIQSLFGIIGNVYGQGPWSQRVFDLMTKLSKEMSLKESQVVPQIHSLLLIDRSVDFVTPLMSQMTFEGLLDEIFGINNGIIKIPSDKLNKTNESGSIRTNTADGVDPPTEVKLFRLNSTDLIYSKIRDKTFYDVGPIIRDNTKKLSVLIDERHEAKSVPEMQLFMKKLPSLQAVKNSLINQTSIAEIVKTVVDTEEFNQTVEAEQLFVNGVDTDKVNTYIEDCIARQEPLTKILRLISLQSLTNNGLKNKNFEYYVREILQTYRYKHLVTLNNLEKAGLIKQKTSYLVKSYNILRKTFRLTKEKSSGPDSDITYVYSGYAPLSVRLVEFMIYPGWRAIPEALKLLPEPTIETKQIIPTGLRKGNTSDSPVSVPTPSAEPKVVLVFFIGGVTFAEISALRLLSQRADLNVEFLIATTHIINGKTFIDSLGENFDKKPSCV</sequence>
<dbReference type="PANTHER" id="PTHR11679">
    <property type="entry name" value="VESICLE PROTEIN SORTING-ASSOCIATED"/>
    <property type="match status" value="1"/>
</dbReference>
<dbReference type="SUPFAM" id="SSF56815">
    <property type="entry name" value="Sec1/munc18-like (SM) proteins"/>
    <property type="match status" value="1"/>
</dbReference>
<gene>
    <name evidence="2" type="primary">107360650</name>
</gene>
<dbReference type="EMBL" id="CAEY01001580">
    <property type="status" value="NOT_ANNOTATED_CDS"/>
    <property type="molecule type" value="Genomic_DNA"/>
</dbReference>
<dbReference type="OMA" id="EFHIFFV"/>
<dbReference type="InterPro" id="IPR027482">
    <property type="entry name" value="Sec1-like_dom2"/>
</dbReference>
<dbReference type="OrthoDB" id="10262287at2759"/>
<dbReference type="FunFam" id="3.40.50.1910:FF:000005">
    <property type="entry name" value="vacuolar protein sorting-associated protein 33A isoform X1"/>
    <property type="match status" value="1"/>
</dbReference>
<dbReference type="HOGENOM" id="CLU_016678_3_0_1"/>
<dbReference type="InterPro" id="IPR043154">
    <property type="entry name" value="Sec-1-like_dom1"/>
</dbReference>
<proteinExistence type="inferred from homology"/>
<evidence type="ECO:0000313" key="3">
    <source>
        <dbReference type="Proteomes" id="UP000015104"/>
    </source>
</evidence>
<dbReference type="InterPro" id="IPR043155">
    <property type="entry name" value="VPS33_dom3b"/>
</dbReference>
<dbReference type="AlphaFoldDB" id="T1K4T3"/>
<dbReference type="PIRSF" id="PIRSF005715">
    <property type="entry name" value="VPS45_Sec1"/>
    <property type="match status" value="1"/>
</dbReference>
<dbReference type="Pfam" id="PF00995">
    <property type="entry name" value="Sec1"/>
    <property type="match status" value="1"/>
</dbReference>
<dbReference type="GO" id="GO:0016192">
    <property type="term" value="P:vesicle-mediated transport"/>
    <property type="evidence" value="ECO:0007669"/>
    <property type="project" value="InterPro"/>
</dbReference>
<dbReference type="Gene3D" id="1.25.40.850">
    <property type="match status" value="1"/>
</dbReference>
<dbReference type="KEGG" id="tut:107360650"/>
<comment type="similarity">
    <text evidence="1">Belongs to the STXBP/unc-18/SEC1 family.</text>
</comment>
<accession>T1K4T3</accession>
<dbReference type="eggNOG" id="KOG1302">
    <property type="taxonomic scope" value="Eukaryota"/>
</dbReference>
<evidence type="ECO:0000313" key="2">
    <source>
        <dbReference type="EnsemblMetazoa" id="tetur05g03740.1"/>
    </source>
</evidence>
<keyword evidence="3" id="KW-1185">Reference proteome</keyword>
<dbReference type="Gene3D" id="3.40.50.1910">
    <property type="match status" value="3"/>
</dbReference>
<dbReference type="InterPro" id="IPR036045">
    <property type="entry name" value="Sec1-like_sf"/>
</dbReference>
<reference evidence="2" key="2">
    <citation type="submission" date="2015-06" db="UniProtKB">
        <authorList>
            <consortium name="EnsemblMetazoa"/>
        </authorList>
    </citation>
    <scope>IDENTIFICATION</scope>
</reference>
<dbReference type="EnsemblMetazoa" id="tetur05g03740.1">
    <property type="protein sequence ID" value="tetur05g03740.1"/>
    <property type="gene ID" value="tetur05g03740"/>
</dbReference>
<evidence type="ECO:0000256" key="1">
    <source>
        <dbReference type="ARBA" id="ARBA00009884"/>
    </source>
</evidence>
<dbReference type="Gene3D" id="3.40.50.2060">
    <property type="match status" value="1"/>
</dbReference>
<protein>
    <recommendedName>
        <fullName evidence="4">Vacuolar protein sorting-associated protein 33A</fullName>
    </recommendedName>
</protein>
<dbReference type="InterPro" id="IPR001619">
    <property type="entry name" value="Sec1-like"/>
</dbReference>
<name>T1K4T3_TETUR</name>